<name>A0A1H8KWX1_9RHOB</name>
<keyword evidence="2" id="KW-0418">Kinase</keyword>
<evidence type="ECO:0000313" key="3">
    <source>
        <dbReference type="Proteomes" id="UP000199054"/>
    </source>
</evidence>
<dbReference type="PANTHER" id="PTHR43190:SF3">
    <property type="entry name" value="N-ACETYL-D-GLUCOSAMINE KINASE"/>
    <property type="match status" value="1"/>
</dbReference>
<feature type="domain" description="ATPase BadF/BadG/BcrA/BcrD type" evidence="1">
    <location>
        <begin position="4"/>
        <end position="242"/>
    </location>
</feature>
<dbReference type="InterPro" id="IPR043129">
    <property type="entry name" value="ATPase_NBD"/>
</dbReference>
<dbReference type="Gene3D" id="3.30.420.40">
    <property type="match status" value="2"/>
</dbReference>
<dbReference type="STRING" id="34002.SAMN04489859_102561"/>
<reference evidence="2 3" key="1">
    <citation type="submission" date="2016-10" db="EMBL/GenBank/DDBJ databases">
        <authorList>
            <person name="de Groot N.N."/>
        </authorList>
    </citation>
    <scope>NUCLEOTIDE SEQUENCE [LARGE SCALE GENOMIC DNA]</scope>
    <source>
        <strain evidence="2 3">DSM 8512</strain>
    </source>
</reference>
<accession>A0A1H8KWX1</accession>
<dbReference type="Proteomes" id="UP000199054">
    <property type="component" value="Unassembled WGS sequence"/>
</dbReference>
<dbReference type="InterPro" id="IPR052519">
    <property type="entry name" value="Euk-type_GlcNAc_Kinase"/>
</dbReference>
<dbReference type="GO" id="GO:0016301">
    <property type="term" value="F:kinase activity"/>
    <property type="evidence" value="ECO:0007669"/>
    <property type="project" value="UniProtKB-KW"/>
</dbReference>
<keyword evidence="2" id="KW-0808">Transferase</keyword>
<protein>
    <submittedName>
        <fullName evidence="2">Glucosamine kinase</fullName>
    </submittedName>
</protein>
<proteinExistence type="predicted"/>
<dbReference type="RefSeq" id="WP_090614448.1">
    <property type="nucleotide sequence ID" value="NZ_CP067124.1"/>
</dbReference>
<organism evidence="2 3">
    <name type="scientific">Paracoccus alcaliphilus</name>
    <dbReference type="NCBI Taxonomy" id="34002"/>
    <lineage>
        <taxon>Bacteria</taxon>
        <taxon>Pseudomonadati</taxon>
        <taxon>Pseudomonadota</taxon>
        <taxon>Alphaproteobacteria</taxon>
        <taxon>Rhodobacterales</taxon>
        <taxon>Paracoccaceae</taxon>
        <taxon>Paracoccus</taxon>
    </lineage>
</organism>
<dbReference type="InterPro" id="IPR002731">
    <property type="entry name" value="ATPase_BadF"/>
</dbReference>
<evidence type="ECO:0000259" key="1">
    <source>
        <dbReference type="Pfam" id="PF01869"/>
    </source>
</evidence>
<keyword evidence="3" id="KW-1185">Reference proteome</keyword>
<gene>
    <name evidence="2" type="ORF">SAMN04489859_102561</name>
</gene>
<dbReference type="AlphaFoldDB" id="A0A1H8KWX1"/>
<dbReference type="OrthoDB" id="63487at2"/>
<dbReference type="PANTHER" id="PTHR43190">
    <property type="entry name" value="N-ACETYL-D-GLUCOSAMINE KINASE"/>
    <property type="match status" value="1"/>
</dbReference>
<dbReference type="CDD" id="cd24082">
    <property type="entry name" value="ASKHA_NBD_GspK-like"/>
    <property type="match status" value="1"/>
</dbReference>
<dbReference type="Pfam" id="PF01869">
    <property type="entry name" value="BcrAD_BadFG"/>
    <property type="match status" value="1"/>
</dbReference>
<sequence length="278" mass="27881">MHFLGMDGGGTGCRAAVSDRTGRIIGRGQGGPANINTDVEQAAENILAATRQALGNSGVAPEGLVAVLGLAGGAMGAARARLGGLLPFARTLIVNDAVTATRGALGPGDGIVAALGTGSVFAVQRGGIIRQFGGRGFLMGDEGSAAVLGRCLLAQAMRAADGFAPMTPLLADILTEFGGIEGIIGFGNRALPAEFGALAPRMTGSDDPAARQLLDDAADHVAHVLTVLQDGGALPVVFQGGLGPWYARRLAGHWPIAAPLGNGVDGALEMARQSEEAS</sequence>
<dbReference type="EMBL" id="FODE01000025">
    <property type="protein sequence ID" value="SEN97373.1"/>
    <property type="molecule type" value="Genomic_DNA"/>
</dbReference>
<evidence type="ECO:0000313" key="2">
    <source>
        <dbReference type="EMBL" id="SEN97373.1"/>
    </source>
</evidence>
<dbReference type="SUPFAM" id="SSF53067">
    <property type="entry name" value="Actin-like ATPase domain"/>
    <property type="match status" value="2"/>
</dbReference>